<dbReference type="OMA" id="QDTACSC"/>
<sequence length="496" mass="57343">MKNNREPFLFALFSLLFYDCNSSEDEHKLFEDLFKNYSCYIRPVENISDPVIVQFEVSMSQLVKVDEVNQIMETNLWLKHIWNDYKLKWKPEEYGGVQSIRVPSTDIWKPDIVLYNNAVGEFQVDDKTKALLKYNGDVTWIPPAIFKSSCKIDVTYFPFDYQNCTMKFGSWTYDKAKIDLVLIGSNINLKDFWESGEWKIINAPGYKHDIKYNCCEEIYTDITYSLHIKRLPLFYTINMIIPCLLISFLTVLVFYLPSDCGEKVTLCISVLLSLTVFLLVITETIPSTSLVIPLIGEYLLFTMIFVTLSIVITVFVLNVHYRTPKTHTMPAWVKTTFLNLLPRIMFMKRPVRETDKNCKSKSLHTTDLTNLNSFSTSETKCSKDSFVCQDTRCNCCRHLKMKISDISGNLTRSSSTESLDDLLAISKLSPEMTEAIESIRYIAENMKLQNEAKEVQNDWKYVAMVIDRIFLWVFILVCILGTAGLFLQPLMVGDDL</sequence>
<keyword evidence="7 18" id="KW-0406">Ion transport</keyword>
<dbReference type="NCBIfam" id="TIGR00860">
    <property type="entry name" value="LIC"/>
    <property type="match status" value="1"/>
</dbReference>
<evidence type="ECO:0000256" key="2">
    <source>
        <dbReference type="ARBA" id="ARBA00022475"/>
    </source>
</evidence>
<dbReference type="Gene3D" id="1.20.58.390">
    <property type="entry name" value="Neurotransmitter-gated ion-channel transmembrane domain"/>
    <property type="match status" value="2"/>
</dbReference>
<dbReference type="InterPro" id="IPR036734">
    <property type="entry name" value="Neur_chan_lig-bd_sf"/>
</dbReference>
<feature type="domain" description="Neurotransmitter-gated ion-channel transmembrane" evidence="20">
    <location>
        <begin position="239"/>
        <end position="486"/>
    </location>
</feature>
<dbReference type="InterPro" id="IPR018000">
    <property type="entry name" value="Neurotransmitter_ion_chnl_CS"/>
</dbReference>
<dbReference type="Gene3D" id="2.70.170.10">
    <property type="entry name" value="Neurotransmitter-gated ion-channel ligand-binding domain"/>
    <property type="match status" value="1"/>
</dbReference>
<dbReference type="InterPro" id="IPR036719">
    <property type="entry name" value="Neuro-gated_channel_TM_sf"/>
</dbReference>
<dbReference type="InterPro" id="IPR006029">
    <property type="entry name" value="Neurotrans-gated_channel_TM"/>
</dbReference>
<keyword evidence="6" id="KW-0770">Synapse</keyword>
<keyword evidence="2" id="KW-1003">Cell membrane</keyword>
<dbReference type="Ensembl" id="ENSLACT00000005485.1">
    <property type="protein sequence ID" value="ENSLACP00000005437.1"/>
    <property type="gene ID" value="ENSLACG00000004838.1"/>
</dbReference>
<evidence type="ECO:0000313" key="21">
    <source>
        <dbReference type="Ensembl" id="ENSLACP00000005437.1"/>
    </source>
</evidence>
<comment type="catalytic activity">
    <reaction evidence="16">
        <text>Na(+)(in) = Na(+)(out)</text>
        <dbReference type="Rhea" id="RHEA:34963"/>
        <dbReference type="ChEBI" id="CHEBI:29101"/>
    </reaction>
</comment>
<comment type="catalytic activity">
    <reaction evidence="17">
        <text>Ca(2+)(in) = Ca(2+)(out)</text>
        <dbReference type="Rhea" id="RHEA:29671"/>
        <dbReference type="ChEBI" id="CHEBI:29108"/>
    </reaction>
</comment>
<keyword evidence="13 18" id="KW-0407">Ion channel</keyword>
<evidence type="ECO:0000256" key="16">
    <source>
        <dbReference type="ARBA" id="ARBA00036239"/>
    </source>
</evidence>
<dbReference type="Proteomes" id="UP000008672">
    <property type="component" value="Unassembled WGS sequence"/>
</dbReference>
<dbReference type="GO" id="GO:0045211">
    <property type="term" value="C:postsynaptic membrane"/>
    <property type="evidence" value="ECO:0007669"/>
    <property type="project" value="InterPro"/>
</dbReference>
<evidence type="ECO:0000256" key="5">
    <source>
        <dbReference type="ARBA" id="ARBA00022989"/>
    </source>
</evidence>
<evidence type="ECO:0000256" key="4">
    <source>
        <dbReference type="ARBA" id="ARBA00022729"/>
    </source>
</evidence>
<dbReference type="FunFam" id="1.20.58.390:FF:000001">
    <property type="entry name" value="Neuronal nicotinic acetylcholine receptor subunit 3"/>
    <property type="match status" value="1"/>
</dbReference>
<evidence type="ECO:0000256" key="3">
    <source>
        <dbReference type="ARBA" id="ARBA00022692"/>
    </source>
</evidence>
<dbReference type="GO" id="GO:0004888">
    <property type="term" value="F:transmembrane signaling receptor activity"/>
    <property type="evidence" value="ECO:0007669"/>
    <property type="project" value="InterPro"/>
</dbReference>
<dbReference type="SUPFAM" id="SSF63712">
    <property type="entry name" value="Nicotinic receptor ligand binding domain-like"/>
    <property type="match status" value="1"/>
</dbReference>
<keyword evidence="4 18" id="KW-0732">Signal</keyword>
<name>H3A716_LATCH</name>
<keyword evidence="12" id="KW-1071">Ligand-gated ion channel</keyword>
<feature type="signal peptide" evidence="18">
    <location>
        <begin position="1"/>
        <end position="22"/>
    </location>
</feature>
<gene>
    <name evidence="21" type="primary">LOC102350012</name>
</gene>
<dbReference type="EMBL" id="AFYH01124540">
    <property type="status" value="NOT_ANNOTATED_CDS"/>
    <property type="molecule type" value="Genomic_DNA"/>
</dbReference>
<evidence type="ECO:0000256" key="12">
    <source>
        <dbReference type="ARBA" id="ARBA00023286"/>
    </source>
</evidence>
<dbReference type="GeneTree" id="ENSGT00940000158708"/>
<protein>
    <submittedName>
        <fullName evidence="21">Cholinergic receptor nicotinic beta 4 subunit</fullName>
    </submittedName>
</protein>
<reference evidence="21" key="3">
    <citation type="submission" date="2025-09" db="UniProtKB">
        <authorList>
            <consortium name="Ensembl"/>
        </authorList>
    </citation>
    <scope>IDENTIFICATION</scope>
</reference>
<comment type="similarity">
    <text evidence="18">Belongs to the ligand-gated ion channel (TC 1.A.9) family.</text>
</comment>
<keyword evidence="3 18" id="KW-0812">Transmembrane</keyword>
<dbReference type="PRINTS" id="PR00254">
    <property type="entry name" value="NICOTINICR"/>
</dbReference>
<dbReference type="InterPro" id="IPR006202">
    <property type="entry name" value="Neur_chan_lig-bd"/>
</dbReference>
<keyword evidence="9" id="KW-1015">Disulfide bond</keyword>
<evidence type="ECO:0000259" key="20">
    <source>
        <dbReference type="Pfam" id="PF02932"/>
    </source>
</evidence>
<feature type="transmembrane region" description="Helical" evidence="18">
    <location>
        <begin position="264"/>
        <end position="286"/>
    </location>
</feature>
<dbReference type="EMBL" id="AFYH01124542">
    <property type="status" value="NOT_ANNOTATED_CDS"/>
    <property type="molecule type" value="Genomic_DNA"/>
</dbReference>
<dbReference type="KEGG" id="lcm:102349753"/>
<evidence type="ECO:0000256" key="13">
    <source>
        <dbReference type="ARBA" id="ARBA00023303"/>
    </source>
</evidence>
<dbReference type="AlphaFoldDB" id="H3A716"/>
<keyword evidence="22" id="KW-1185">Reference proteome</keyword>
<dbReference type="InterPro" id="IPR006201">
    <property type="entry name" value="Neur_channel"/>
</dbReference>
<evidence type="ECO:0000256" key="9">
    <source>
        <dbReference type="ARBA" id="ARBA00023157"/>
    </source>
</evidence>
<dbReference type="GO" id="GO:0022848">
    <property type="term" value="F:acetylcholine-gated monoatomic cation-selective channel activity"/>
    <property type="evidence" value="ECO:0007669"/>
    <property type="project" value="InterPro"/>
</dbReference>
<feature type="domain" description="Neurotransmitter-gated ion-channel ligand-binding" evidence="19">
    <location>
        <begin position="27"/>
        <end position="231"/>
    </location>
</feature>
<evidence type="ECO:0000256" key="10">
    <source>
        <dbReference type="ARBA" id="ARBA00023170"/>
    </source>
</evidence>
<dbReference type="InterPro" id="IPR002394">
    <property type="entry name" value="Nicotinic_acetylcholine_rcpt"/>
</dbReference>
<evidence type="ECO:0000256" key="17">
    <source>
        <dbReference type="ARBA" id="ARBA00036634"/>
    </source>
</evidence>
<dbReference type="PRINTS" id="PR00252">
    <property type="entry name" value="NRIONCHANNEL"/>
</dbReference>
<dbReference type="EMBL" id="AFYH01124545">
    <property type="status" value="NOT_ANNOTATED_CDS"/>
    <property type="molecule type" value="Genomic_DNA"/>
</dbReference>
<dbReference type="Pfam" id="PF02931">
    <property type="entry name" value="Neur_chan_LBD"/>
    <property type="match status" value="1"/>
</dbReference>
<evidence type="ECO:0000256" key="14">
    <source>
        <dbReference type="ARBA" id="ARBA00034099"/>
    </source>
</evidence>
<dbReference type="Bgee" id="ENSLACG00000004838">
    <property type="expression patterns" value="Expressed in chordate pharynx and 5 other cell types or tissues"/>
</dbReference>
<keyword evidence="8 18" id="KW-0472">Membrane</keyword>
<evidence type="ECO:0000256" key="1">
    <source>
        <dbReference type="ARBA" id="ARBA00022448"/>
    </source>
</evidence>
<evidence type="ECO:0000256" key="7">
    <source>
        <dbReference type="ARBA" id="ARBA00023065"/>
    </source>
</evidence>
<dbReference type="OrthoDB" id="5975154at2759"/>
<feature type="transmembrane region" description="Helical" evidence="18">
    <location>
        <begin position="233"/>
        <end position="257"/>
    </location>
</feature>
<dbReference type="EMBL" id="AFYH01124541">
    <property type="status" value="NOT_ANNOTATED_CDS"/>
    <property type="molecule type" value="Genomic_DNA"/>
</dbReference>
<keyword evidence="5 18" id="KW-1133">Transmembrane helix</keyword>
<dbReference type="CDD" id="cd19064">
    <property type="entry name" value="LGIC_TM_nAChR"/>
    <property type="match status" value="1"/>
</dbReference>
<dbReference type="FunFam" id="2.70.170.10:FF:000008">
    <property type="entry name" value="Cholinergic receptor nicotinic alpha 6 subunit"/>
    <property type="match status" value="1"/>
</dbReference>
<dbReference type="EMBL" id="AFYH01124544">
    <property type="status" value="NOT_ANNOTATED_CDS"/>
    <property type="molecule type" value="Genomic_DNA"/>
</dbReference>
<comment type="catalytic activity">
    <reaction evidence="15">
        <text>K(+)(in) = K(+)(out)</text>
        <dbReference type="Rhea" id="RHEA:29463"/>
        <dbReference type="ChEBI" id="CHEBI:29103"/>
    </reaction>
</comment>
<evidence type="ECO:0000313" key="22">
    <source>
        <dbReference type="Proteomes" id="UP000008672"/>
    </source>
</evidence>
<dbReference type="HOGENOM" id="CLU_018074_1_0_1"/>
<feature type="transmembrane region" description="Helical" evidence="18">
    <location>
        <begin position="469"/>
        <end position="491"/>
    </location>
</feature>
<evidence type="ECO:0000256" key="18">
    <source>
        <dbReference type="RuleBase" id="RU000687"/>
    </source>
</evidence>
<dbReference type="EMBL" id="AFYH01124543">
    <property type="status" value="NOT_ANNOTATED_CDS"/>
    <property type="molecule type" value="Genomic_DNA"/>
</dbReference>
<keyword evidence="1 18" id="KW-0813">Transport</keyword>
<reference evidence="22" key="1">
    <citation type="submission" date="2011-08" db="EMBL/GenBank/DDBJ databases">
        <title>The draft genome of Latimeria chalumnae.</title>
        <authorList>
            <person name="Di Palma F."/>
            <person name="Alfoldi J."/>
            <person name="Johnson J."/>
            <person name="Berlin A."/>
            <person name="Gnerre S."/>
            <person name="Jaffe D."/>
            <person name="MacCallum I."/>
            <person name="Young S."/>
            <person name="Walker B.J."/>
            <person name="Lander E."/>
            <person name="Lindblad-Toh K."/>
        </authorList>
    </citation>
    <scope>NUCLEOTIDE SEQUENCE [LARGE SCALE GENOMIC DNA]</scope>
    <source>
        <strain evidence="22">Wild caught</strain>
    </source>
</reference>
<accession>H3A716</accession>
<dbReference type="PANTHER" id="PTHR18945">
    <property type="entry name" value="NEUROTRANSMITTER GATED ION CHANNEL"/>
    <property type="match status" value="1"/>
</dbReference>
<feature type="chain" id="PRO_5022260168" evidence="18">
    <location>
        <begin position="23"/>
        <end position="496"/>
    </location>
</feature>
<comment type="subcellular location">
    <subcellularLocation>
        <location evidence="14">Synaptic cell membrane</location>
        <topology evidence="14">Multi-pass membrane protein</topology>
    </subcellularLocation>
</comment>
<feature type="transmembrane region" description="Helical" evidence="18">
    <location>
        <begin position="298"/>
        <end position="319"/>
    </location>
</feature>
<proteinExistence type="inferred from homology"/>
<keyword evidence="10" id="KW-0675">Receptor</keyword>
<organism evidence="21 22">
    <name type="scientific">Latimeria chalumnae</name>
    <name type="common">Coelacanth</name>
    <dbReference type="NCBI Taxonomy" id="7897"/>
    <lineage>
        <taxon>Eukaryota</taxon>
        <taxon>Metazoa</taxon>
        <taxon>Chordata</taxon>
        <taxon>Craniata</taxon>
        <taxon>Vertebrata</taxon>
        <taxon>Euteleostomi</taxon>
        <taxon>Coelacanthiformes</taxon>
        <taxon>Coelacanthidae</taxon>
        <taxon>Latimeria</taxon>
    </lineage>
</organism>
<evidence type="ECO:0000256" key="15">
    <source>
        <dbReference type="ARBA" id="ARBA00034430"/>
    </source>
</evidence>
<dbReference type="GO" id="GO:0032991">
    <property type="term" value="C:protein-containing complex"/>
    <property type="evidence" value="ECO:0007669"/>
    <property type="project" value="UniProtKB-ARBA"/>
</dbReference>
<dbReference type="FunFam" id="1.20.58.390:FF:000017">
    <property type="entry name" value="Neuronal acetylcholine receptor subunit alpha-3"/>
    <property type="match status" value="1"/>
</dbReference>
<dbReference type="InterPro" id="IPR038050">
    <property type="entry name" value="Neuro_actylchol_rec"/>
</dbReference>
<evidence type="ECO:0000256" key="6">
    <source>
        <dbReference type="ARBA" id="ARBA00023018"/>
    </source>
</evidence>
<evidence type="ECO:0000256" key="8">
    <source>
        <dbReference type="ARBA" id="ARBA00023136"/>
    </source>
</evidence>
<evidence type="ECO:0000256" key="11">
    <source>
        <dbReference type="ARBA" id="ARBA00023180"/>
    </source>
</evidence>
<dbReference type="SUPFAM" id="SSF90112">
    <property type="entry name" value="Neurotransmitter-gated ion-channel transmembrane pore"/>
    <property type="match status" value="1"/>
</dbReference>
<keyword evidence="11" id="KW-0325">Glycoprotein</keyword>
<evidence type="ECO:0000259" key="19">
    <source>
        <dbReference type="Pfam" id="PF02931"/>
    </source>
</evidence>
<dbReference type="EMBL" id="AFYH01124546">
    <property type="status" value="NOT_ANNOTATED_CDS"/>
    <property type="molecule type" value="Genomic_DNA"/>
</dbReference>
<reference evidence="21" key="2">
    <citation type="submission" date="2025-08" db="UniProtKB">
        <authorList>
            <consortium name="Ensembl"/>
        </authorList>
    </citation>
    <scope>IDENTIFICATION</scope>
</reference>
<dbReference type="PROSITE" id="PS00236">
    <property type="entry name" value="NEUROTR_ION_CHANNEL"/>
    <property type="match status" value="1"/>
</dbReference>
<dbReference type="Pfam" id="PF02932">
    <property type="entry name" value="Neur_chan_memb"/>
    <property type="match status" value="1"/>
</dbReference>